<dbReference type="AlphaFoldDB" id="A0A5S6QDI5"/>
<keyword evidence="1" id="KW-1185">Reference proteome</keyword>
<sequence length="173" mass="19782">MLEEHSCCCPSSFSLSSKCLSSASSLSLVEKRLCILQLPFIWYFTWLLLHCCPLEIALTDGMSSLILGATFVVSVHDHKVWNNECNDELYDETGMAPPSRCSEDRFLLLFLSIDCRVQITDGYYQSRAISNFRRLRFQYRLNGSRKSWHLVLGQGNYAGKHLKLASSKSDYSY</sequence>
<dbReference type="WBParaSite" id="TMUE_1000005293.1">
    <property type="protein sequence ID" value="TMUE_1000005293.1"/>
    <property type="gene ID" value="WBGene00289343"/>
</dbReference>
<name>A0A5S6QDI5_TRIMR</name>
<evidence type="ECO:0000313" key="2">
    <source>
        <dbReference type="WBParaSite" id="TMUE_1000005293.1"/>
    </source>
</evidence>
<evidence type="ECO:0000313" key="1">
    <source>
        <dbReference type="Proteomes" id="UP000046395"/>
    </source>
</evidence>
<dbReference type="Proteomes" id="UP000046395">
    <property type="component" value="Unassembled WGS sequence"/>
</dbReference>
<proteinExistence type="predicted"/>
<reference evidence="2" key="1">
    <citation type="submission" date="2019-12" db="UniProtKB">
        <authorList>
            <consortium name="WormBaseParasite"/>
        </authorList>
    </citation>
    <scope>IDENTIFICATION</scope>
</reference>
<protein>
    <submittedName>
        <fullName evidence="2">Uncharacterized protein</fullName>
    </submittedName>
</protein>
<organism evidence="1 2">
    <name type="scientific">Trichuris muris</name>
    <name type="common">Mouse whipworm</name>
    <dbReference type="NCBI Taxonomy" id="70415"/>
    <lineage>
        <taxon>Eukaryota</taxon>
        <taxon>Metazoa</taxon>
        <taxon>Ecdysozoa</taxon>
        <taxon>Nematoda</taxon>
        <taxon>Enoplea</taxon>
        <taxon>Dorylaimia</taxon>
        <taxon>Trichinellida</taxon>
        <taxon>Trichuridae</taxon>
        <taxon>Trichuris</taxon>
    </lineage>
</organism>
<accession>A0A5S6QDI5</accession>